<keyword evidence="3" id="KW-1185">Reference proteome</keyword>
<dbReference type="RefSeq" id="WP_167382765.1">
    <property type="nucleotide sequence ID" value="NZ_JBHEEL010000008.1"/>
</dbReference>
<evidence type="ECO:0000256" key="1">
    <source>
        <dbReference type="SAM" id="MobiDB-lite"/>
    </source>
</evidence>
<evidence type="ECO:0000313" key="3">
    <source>
        <dbReference type="Proteomes" id="UP000216345"/>
    </source>
</evidence>
<accession>A0A256FKQ4</accession>
<organism evidence="2 3">
    <name type="scientific">Brucella rhizosphaerae</name>
    <dbReference type="NCBI Taxonomy" id="571254"/>
    <lineage>
        <taxon>Bacteria</taxon>
        <taxon>Pseudomonadati</taxon>
        <taxon>Pseudomonadota</taxon>
        <taxon>Alphaproteobacteria</taxon>
        <taxon>Hyphomicrobiales</taxon>
        <taxon>Brucellaceae</taxon>
        <taxon>Brucella/Ochrobactrum group</taxon>
        <taxon>Brucella</taxon>
    </lineage>
</organism>
<sequence length="52" mass="6276">MLEQKSEKKETPMERADRIARQLIETEQRAREKKTSRLRDMRLNMQKSSVTL</sequence>
<gene>
    <name evidence="2" type="ORF">CEV32_4707</name>
</gene>
<dbReference type="Proteomes" id="UP000216345">
    <property type="component" value="Unassembled WGS sequence"/>
</dbReference>
<proteinExistence type="predicted"/>
<dbReference type="EMBL" id="NNRK01000025">
    <property type="protein sequence ID" value="OYR15435.1"/>
    <property type="molecule type" value="Genomic_DNA"/>
</dbReference>
<comment type="caution">
    <text evidence="2">The sequence shown here is derived from an EMBL/GenBank/DDBJ whole genome shotgun (WGS) entry which is preliminary data.</text>
</comment>
<name>A0A256FKQ4_9HYPH</name>
<evidence type="ECO:0000313" key="2">
    <source>
        <dbReference type="EMBL" id="OYR15435.1"/>
    </source>
</evidence>
<protein>
    <submittedName>
        <fullName evidence="2">Uncharacterized protein</fullName>
    </submittedName>
</protein>
<dbReference type="AlphaFoldDB" id="A0A256FKQ4"/>
<feature type="region of interest" description="Disordered" evidence="1">
    <location>
        <begin position="1"/>
        <end position="52"/>
    </location>
</feature>
<feature type="compositionally biased region" description="Basic and acidic residues" evidence="1">
    <location>
        <begin position="1"/>
        <end position="42"/>
    </location>
</feature>
<reference evidence="2 3" key="1">
    <citation type="submission" date="2017-07" db="EMBL/GenBank/DDBJ databases">
        <title>Phylogenetic study on the rhizospheric bacterium Ochrobactrum sp. A44.</title>
        <authorList>
            <person name="Krzyzanowska D.M."/>
            <person name="Ossowicki A."/>
            <person name="Rajewska M."/>
            <person name="Maciag T."/>
            <person name="Kaczynski Z."/>
            <person name="Czerwicka M."/>
            <person name="Jafra S."/>
        </authorList>
    </citation>
    <scope>NUCLEOTIDE SEQUENCE [LARGE SCALE GENOMIC DNA]</scope>
    <source>
        <strain evidence="2 3">PR17</strain>
    </source>
</reference>